<keyword evidence="2 3" id="KW-0802">TPR repeat</keyword>
<evidence type="ECO:0000256" key="1">
    <source>
        <dbReference type="ARBA" id="ARBA00022737"/>
    </source>
</evidence>
<sequence length="692" mass="76452">MNTANHLWVATSSRKAGRALVASLRLGTPFATIDAHHRLRGPYTMGGSMLRTIAPDLLSHHRELAQRHDLELLAIAPELADSLECQRVTLMATAAPQDRTRYFSATQTARLAHGFVDLLLAYLARLDGPAPLVVIENAELSEATDVELLTILLRRADPRRLRLVICTAGEVSEPLAGFLGKYTTKVQADEISENDDSWTDDPADYVAAECVGDDRQRAAYLALDPAERAALHDQRARDLLGRNEFSLQLGAVPYHLVRGSDPAGAGAKAAEIALQHCLMQGFYESVLHFGRHVLDLLDWSVDGERCWLATVKMGTALSALDRPAEAEQVYEDACRSSTLPAVHLGSAYGRAMLYTRFYDEKRDQGRAMSLINTAICIASLGTEQQRRAYNVTFQENGRALVEMHLGNFSAALRLLDAGLARLDEEVDPGRFAPHRSVLMYNRAKLLSRIGSPEEALRAYDAVIGVDPNYSEYYVERAEVHRQLGAVELAFSDYETAIRLSPPYPQTHFNRGDLAMEQGDLPRAIADFDRALELDDTLVDGYVNRATCQLDLDEWEKAGEDIDTGLVLSPDHPQLRCLQGMFEQRRGNLPAAREAFAAAVELDPSLAAGWCNFGILAFDEGEISAAISYFDRAIALDDDPTIRMNRGIARHQAGQHAEAIEDFSFALLTVDEDDAGELLSHRDQCLRELVSKP</sequence>
<reference evidence="5" key="1">
    <citation type="journal article" date="2019" name="Int. J. Syst. Evol. Microbiol.">
        <title>The Global Catalogue of Microorganisms (GCM) 10K type strain sequencing project: providing services to taxonomists for standard genome sequencing and annotation.</title>
        <authorList>
            <consortium name="The Broad Institute Genomics Platform"/>
            <consortium name="The Broad Institute Genome Sequencing Center for Infectious Disease"/>
            <person name="Wu L."/>
            <person name="Ma J."/>
        </authorList>
    </citation>
    <scope>NUCLEOTIDE SEQUENCE [LARGE SCALE GENOMIC DNA]</scope>
    <source>
        <strain evidence="5">JCM 14718</strain>
    </source>
</reference>
<evidence type="ECO:0000256" key="2">
    <source>
        <dbReference type="ARBA" id="ARBA00022803"/>
    </source>
</evidence>
<keyword evidence="5" id="KW-1185">Reference proteome</keyword>
<dbReference type="Pfam" id="PF07719">
    <property type="entry name" value="TPR_2"/>
    <property type="match status" value="1"/>
</dbReference>
<dbReference type="SMART" id="SM00028">
    <property type="entry name" value="TPR"/>
    <property type="match status" value="8"/>
</dbReference>
<evidence type="ECO:0008006" key="6">
    <source>
        <dbReference type="Google" id="ProtNLM"/>
    </source>
</evidence>
<dbReference type="SUPFAM" id="SSF48452">
    <property type="entry name" value="TPR-like"/>
    <property type="match status" value="2"/>
</dbReference>
<dbReference type="PANTHER" id="PTHR44858">
    <property type="entry name" value="TETRATRICOPEPTIDE REPEAT PROTEIN 6"/>
    <property type="match status" value="1"/>
</dbReference>
<dbReference type="PANTHER" id="PTHR44858:SF1">
    <property type="entry name" value="UDP-N-ACETYLGLUCOSAMINE--PEPTIDE N-ACETYLGLUCOSAMINYLTRANSFERASE SPINDLY-RELATED"/>
    <property type="match status" value="1"/>
</dbReference>
<proteinExistence type="predicted"/>
<gene>
    <name evidence="4" type="ORF">GCM10009765_43290</name>
</gene>
<evidence type="ECO:0000313" key="5">
    <source>
        <dbReference type="Proteomes" id="UP001500618"/>
    </source>
</evidence>
<dbReference type="EMBL" id="BAAANY010000017">
    <property type="protein sequence ID" value="GAA1689259.1"/>
    <property type="molecule type" value="Genomic_DNA"/>
</dbReference>
<dbReference type="InterPro" id="IPR019734">
    <property type="entry name" value="TPR_rpt"/>
</dbReference>
<dbReference type="Gene3D" id="1.25.40.10">
    <property type="entry name" value="Tetratricopeptide repeat domain"/>
    <property type="match status" value="2"/>
</dbReference>
<protein>
    <recommendedName>
        <fullName evidence="6">Tetratricopeptide repeat protein</fullName>
    </recommendedName>
</protein>
<evidence type="ECO:0000313" key="4">
    <source>
        <dbReference type="EMBL" id="GAA1689259.1"/>
    </source>
</evidence>
<dbReference type="Pfam" id="PF13432">
    <property type="entry name" value="TPR_16"/>
    <property type="match status" value="2"/>
</dbReference>
<dbReference type="InterPro" id="IPR013105">
    <property type="entry name" value="TPR_2"/>
</dbReference>
<evidence type="ECO:0000256" key="3">
    <source>
        <dbReference type="PROSITE-ProRule" id="PRU00339"/>
    </source>
</evidence>
<feature type="repeat" description="TPR" evidence="3">
    <location>
        <begin position="470"/>
        <end position="503"/>
    </location>
</feature>
<dbReference type="InterPro" id="IPR011990">
    <property type="entry name" value="TPR-like_helical_dom_sf"/>
</dbReference>
<dbReference type="InterPro" id="IPR050498">
    <property type="entry name" value="Ycf3"/>
</dbReference>
<feature type="repeat" description="TPR" evidence="3">
    <location>
        <begin position="436"/>
        <end position="469"/>
    </location>
</feature>
<accession>A0ABP4TLE5</accession>
<organism evidence="4 5">
    <name type="scientific">Fodinicola feengrottensis</name>
    <dbReference type="NCBI Taxonomy" id="435914"/>
    <lineage>
        <taxon>Bacteria</taxon>
        <taxon>Bacillati</taxon>
        <taxon>Actinomycetota</taxon>
        <taxon>Actinomycetes</taxon>
        <taxon>Mycobacteriales</taxon>
        <taxon>Fodinicola</taxon>
    </lineage>
</organism>
<feature type="repeat" description="TPR" evidence="3">
    <location>
        <begin position="606"/>
        <end position="639"/>
    </location>
</feature>
<dbReference type="PROSITE" id="PS50005">
    <property type="entry name" value="TPR"/>
    <property type="match status" value="4"/>
</dbReference>
<feature type="repeat" description="TPR" evidence="3">
    <location>
        <begin position="504"/>
        <end position="537"/>
    </location>
</feature>
<keyword evidence="1" id="KW-0677">Repeat</keyword>
<dbReference type="Proteomes" id="UP001500618">
    <property type="component" value="Unassembled WGS sequence"/>
</dbReference>
<name>A0ABP4TLE5_9ACTN</name>
<dbReference type="RefSeq" id="WP_344312147.1">
    <property type="nucleotide sequence ID" value="NZ_BAAANY010000017.1"/>
</dbReference>
<comment type="caution">
    <text evidence="4">The sequence shown here is derived from an EMBL/GenBank/DDBJ whole genome shotgun (WGS) entry which is preliminary data.</text>
</comment>